<reference evidence="1 2" key="1">
    <citation type="journal article" date="2019" name="bioRxiv">
        <title>Genomics, evolutionary history and diagnostics of the Alternaria alternata species group including apple and Asian pear pathotypes.</title>
        <authorList>
            <person name="Armitage A.D."/>
            <person name="Cockerton H.M."/>
            <person name="Sreenivasaprasad S."/>
            <person name="Woodhall J.W."/>
            <person name="Lane C.R."/>
            <person name="Harrison R.J."/>
            <person name="Clarkson J.P."/>
        </authorList>
    </citation>
    <scope>NUCLEOTIDE SEQUENCE [LARGE SCALE GENOMIC DNA]</scope>
    <source>
        <strain evidence="1 2">FERA 650</strain>
    </source>
</reference>
<evidence type="ECO:0000313" key="1">
    <source>
        <dbReference type="EMBL" id="KAB2108550.1"/>
    </source>
</evidence>
<dbReference type="EMBL" id="PDWZ02000002">
    <property type="protein sequence ID" value="KAB2108550.1"/>
    <property type="molecule type" value="Genomic_DNA"/>
</dbReference>
<proteinExistence type="predicted"/>
<accession>A0ACB6FW06</accession>
<organism evidence="1 2">
    <name type="scientific">Alternaria gaisen</name>
    <dbReference type="NCBI Taxonomy" id="167740"/>
    <lineage>
        <taxon>Eukaryota</taxon>
        <taxon>Fungi</taxon>
        <taxon>Dikarya</taxon>
        <taxon>Ascomycota</taxon>
        <taxon>Pezizomycotina</taxon>
        <taxon>Dothideomycetes</taxon>
        <taxon>Pleosporomycetidae</taxon>
        <taxon>Pleosporales</taxon>
        <taxon>Pleosporineae</taxon>
        <taxon>Pleosporaceae</taxon>
        <taxon>Alternaria</taxon>
        <taxon>Alternaria sect. Alternaria</taxon>
    </lineage>
</organism>
<comment type="caution">
    <text evidence="1">The sequence shown here is derived from an EMBL/GenBank/DDBJ whole genome shotgun (WGS) entry which is preliminary data.</text>
</comment>
<gene>
    <name evidence="1" type="ORF">AG0111_0g2564</name>
</gene>
<name>A0ACB6FW06_9PLEO</name>
<dbReference type="Proteomes" id="UP000293547">
    <property type="component" value="Unassembled WGS sequence"/>
</dbReference>
<protein>
    <submittedName>
        <fullName evidence="1">Uncharacterized protein</fullName>
    </submittedName>
</protein>
<keyword evidence="2" id="KW-1185">Reference proteome</keyword>
<sequence>MCSYTKIHEWQTRLALIKPSEDPSAYLELSLVVVDLVDLNTGAIINHDTLVTYDALSYAWGTALPSAKCICDGNTILLRDNLDSALKYLRKPQDERYVWIDYLCINQDDLVEKAVQIPRMKNIFSKASTVIVWLGESLSVDNMIRRCDEECGPDVVHLTCPDHKTELWKSILGYTWFTRTWVRQEVFAAEKLNVCCPYFSSTWQLFSEALYSMNPLDIFPITSNFALLDNLYSLNKLYSSRRLELLDLLQQGRGFQASVPHDHIFSVLGIMDTPKHSKRGTIPVTYDKTYQEVCGDVTRYIIRESRSINILQLCTWQRDRSYAFDWPAVVWYSSMGHYLVSMPGDRDGELLNGFSLENPIREVNDSRPLENTNSSAKPSQSVSNRPLVLYGRVWGTVTGQLDSVKIIGPRSENPDRFQKRSVSAFVLDHEVDKSSRTEPSLENHVDIYREFLIDKSSVMESIFPDVKEYNDQVIGLSTIDNVWWRCYGSVSEGDIFVSLEPGPQNVLLRKCSISGDLFEVVAWNIEAINVSIQNGTYERHSYHVEEYQFGDEVGPRQRFEIR</sequence>
<evidence type="ECO:0000313" key="2">
    <source>
        <dbReference type="Proteomes" id="UP000293547"/>
    </source>
</evidence>